<feature type="transmembrane region" description="Helical" evidence="10">
    <location>
        <begin position="115"/>
        <end position="133"/>
    </location>
</feature>
<dbReference type="PANTHER" id="PTHR10489">
    <property type="entry name" value="CELL ADHESION MOLECULE"/>
    <property type="match status" value="1"/>
</dbReference>
<dbReference type="GO" id="GO:0006955">
    <property type="term" value="P:immune response"/>
    <property type="evidence" value="ECO:0007669"/>
    <property type="project" value="TreeGrafter"/>
</dbReference>
<evidence type="ECO:0000256" key="4">
    <source>
        <dbReference type="ARBA" id="ARBA00022989"/>
    </source>
</evidence>
<reference evidence="12" key="1">
    <citation type="submission" date="2025-08" db="UniProtKB">
        <authorList>
            <consortium name="Ensembl"/>
        </authorList>
    </citation>
    <scope>IDENTIFICATION</scope>
</reference>
<keyword evidence="6 10" id="KW-0472">Membrane</keyword>
<keyword evidence="7 9" id="KW-0675">Receptor</keyword>
<keyword evidence="8 9" id="KW-0807">Transducer</keyword>
<evidence type="ECO:0000256" key="2">
    <source>
        <dbReference type="ARBA" id="ARBA00022475"/>
    </source>
</evidence>
<keyword evidence="2" id="KW-1003">Cell membrane</keyword>
<evidence type="ECO:0000256" key="6">
    <source>
        <dbReference type="ARBA" id="ARBA00023136"/>
    </source>
</evidence>
<dbReference type="PROSITE" id="PS50262">
    <property type="entry name" value="G_PROTEIN_RECEP_F1_2"/>
    <property type="match status" value="1"/>
</dbReference>
<dbReference type="PRINTS" id="PR00237">
    <property type="entry name" value="GPCRRHODOPSN"/>
</dbReference>
<dbReference type="GO" id="GO:0019957">
    <property type="term" value="F:C-C chemokine binding"/>
    <property type="evidence" value="ECO:0007669"/>
    <property type="project" value="TreeGrafter"/>
</dbReference>
<dbReference type="Gene3D" id="1.20.1070.10">
    <property type="entry name" value="Rhodopsin 7-helix transmembrane proteins"/>
    <property type="match status" value="1"/>
</dbReference>
<reference evidence="12" key="2">
    <citation type="submission" date="2025-09" db="UniProtKB">
        <authorList>
            <consortium name="Ensembl"/>
        </authorList>
    </citation>
    <scope>IDENTIFICATION</scope>
</reference>
<evidence type="ECO:0000256" key="5">
    <source>
        <dbReference type="ARBA" id="ARBA00023040"/>
    </source>
</evidence>
<dbReference type="PANTHER" id="PTHR10489:SF618">
    <property type="entry name" value="C-X-C CHEMOKINE RECEPTOR TYPE 5"/>
    <property type="match status" value="1"/>
</dbReference>
<evidence type="ECO:0000256" key="9">
    <source>
        <dbReference type="RuleBase" id="RU000688"/>
    </source>
</evidence>
<dbReference type="GO" id="GO:0019722">
    <property type="term" value="P:calcium-mediated signaling"/>
    <property type="evidence" value="ECO:0007669"/>
    <property type="project" value="TreeGrafter"/>
</dbReference>
<feature type="transmembrane region" description="Helical" evidence="10">
    <location>
        <begin position="77"/>
        <end position="95"/>
    </location>
</feature>
<evidence type="ECO:0000313" key="13">
    <source>
        <dbReference type="Proteomes" id="UP000265000"/>
    </source>
</evidence>
<sequence>MALTKTYVGPTEPDYELYDYNYTSEICDEEDEGLQMFYAASHPVLYGFIFLLGLAGNGLMVAVLLRRRHRLRITEIYLLHLALADIMLIFTLPFYLVESITGWVFGDFFCMLNGVLRNLNLLCGSFLLAYIGFDRYLAIVHVIPSLQSRRPKKVNLMCALLWLISLLLSLPNAIFLSVSKYTNDSLADCNCYRFGNHAHNWVIANRLVYHVSFFLSLAVMCYCYATLAVTLFRGQKSQAKKGAVRLALLVTLVFCVCWLPYNVTLLVKTLMEFDVIGVSCRSLTLVNQVDAVTESLGISHCCLNPFLYAFVGVQFRNELLHLLYRLGCGRFCSRFIRAQDYRGASVSDGTSNSTVMY</sequence>
<dbReference type="InterPro" id="IPR017452">
    <property type="entry name" value="GPCR_Rhodpsn_7TM"/>
</dbReference>
<feature type="transmembrane region" description="Helical" evidence="10">
    <location>
        <begin position="44"/>
        <end position="65"/>
    </location>
</feature>
<dbReference type="InterPro" id="IPR050119">
    <property type="entry name" value="CCR1-9-like"/>
</dbReference>
<keyword evidence="4 10" id="KW-1133">Transmembrane helix</keyword>
<evidence type="ECO:0000313" key="12">
    <source>
        <dbReference type="Ensembl" id="ENSFHEP00000033811.1"/>
    </source>
</evidence>
<evidence type="ECO:0000256" key="8">
    <source>
        <dbReference type="ARBA" id="ARBA00023224"/>
    </source>
</evidence>
<feature type="transmembrane region" description="Helical" evidence="10">
    <location>
        <begin position="154"/>
        <end position="176"/>
    </location>
</feature>
<keyword evidence="5 9" id="KW-0297">G-protein coupled receptor</keyword>
<dbReference type="GO" id="GO:0007204">
    <property type="term" value="P:positive regulation of cytosolic calcium ion concentration"/>
    <property type="evidence" value="ECO:0007669"/>
    <property type="project" value="TreeGrafter"/>
</dbReference>
<evidence type="ECO:0000259" key="11">
    <source>
        <dbReference type="PROSITE" id="PS50262"/>
    </source>
</evidence>
<organism evidence="12 13">
    <name type="scientific">Fundulus heteroclitus</name>
    <name type="common">Killifish</name>
    <name type="synonym">Mummichog</name>
    <dbReference type="NCBI Taxonomy" id="8078"/>
    <lineage>
        <taxon>Eukaryota</taxon>
        <taxon>Metazoa</taxon>
        <taxon>Chordata</taxon>
        <taxon>Craniata</taxon>
        <taxon>Vertebrata</taxon>
        <taxon>Euteleostomi</taxon>
        <taxon>Actinopterygii</taxon>
        <taxon>Neopterygii</taxon>
        <taxon>Teleostei</taxon>
        <taxon>Neoteleostei</taxon>
        <taxon>Acanthomorphata</taxon>
        <taxon>Ovalentaria</taxon>
        <taxon>Atherinomorphae</taxon>
        <taxon>Cyprinodontiformes</taxon>
        <taxon>Fundulidae</taxon>
        <taxon>Fundulus</taxon>
    </lineage>
</organism>
<dbReference type="STRING" id="8078.ENSFHEP00000033811"/>
<evidence type="ECO:0000256" key="10">
    <source>
        <dbReference type="SAM" id="Phobius"/>
    </source>
</evidence>
<feature type="transmembrane region" description="Helical" evidence="10">
    <location>
        <begin position="207"/>
        <end position="231"/>
    </location>
</feature>
<dbReference type="Ensembl" id="ENSFHET00000028455.1">
    <property type="protein sequence ID" value="ENSFHEP00000033811.1"/>
    <property type="gene ID" value="ENSFHEG00000021154.1"/>
</dbReference>
<accession>A0A3Q2R052</accession>
<comment type="similarity">
    <text evidence="9">Belongs to the G-protein coupled receptor 1 family.</text>
</comment>
<comment type="subcellular location">
    <subcellularLocation>
        <location evidence="1">Cell membrane</location>
        <topology evidence="1">Multi-pass membrane protein</topology>
    </subcellularLocation>
</comment>
<feature type="domain" description="G-protein coupled receptors family 1 profile" evidence="11">
    <location>
        <begin position="56"/>
        <end position="308"/>
    </location>
</feature>
<evidence type="ECO:0000256" key="1">
    <source>
        <dbReference type="ARBA" id="ARBA00004651"/>
    </source>
</evidence>
<dbReference type="PRINTS" id="PR00657">
    <property type="entry name" value="CCCHEMOKINER"/>
</dbReference>
<dbReference type="Pfam" id="PF00001">
    <property type="entry name" value="7tm_1"/>
    <property type="match status" value="1"/>
</dbReference>
<dbReference type="AlphaFoldDB" id="A0A3Q2R052"/>
<dbReference type="PROSITE" id="PS00237">
    <property type="entry name" value="G_PROTEIN_RECEP_F1_1"/>
    <property type="match status" value="1"/>
</dbReference>
<evidence type="ECO:0000256" key="3">
    <source>
        <dbReference type="ARBA" id="ARBA00022692"/>
    </source>
</evidence>
<proteinExistence type="inferred from homology"/>
<name>A0A3Q2R052_FUNHE</name>
<feature type="transmembrane region" description="Helical" evidence="10">
    <location>
        <begin position="243"/>
        <end position="261"/>
    </location>
</feature>
<dbReference type="GO" id="GO:0009897">
    <property type="term" value="C:external side of plasma membrane"/>
    <property type="evidence" value="ECO:0007669"/>
    <property type="project" value="TreeGrafter"/>
</dbReference>
<dbReference type="GO" id="GO:0016493">
    <property type="term" value="F:C-C chemokine receptor activity"/>
    <property type="evidence" value="ECO:0007669"/>
    <property type="project" value="TreeGrafter"/>
</dbReference>
<protein>
    <submittedName>
        <fullName evidence="12">C-X-C motif chemokine receptor 5</fullName>
    </submittedName>
</protein>
<dbReference type="GeneTree" id="ENSGT01050000244848"/>
<keyword evidence="3 9" id="KW-0812">Transmembrane</keyword>
<dbReference type="InterPro" id="IPR000355">
    <property type="entry name" value="Chemokine_rcpt"/>
</dbReference>
<dbReference type="InterPro" id="IPR000276">
    <property type="entry name" value="GPCR_Rhodpsn"/>
</dbReference>
<keyword evidence="13" id="KW-1185">Reference proteome</keyword>
<dbReference type="Proteomes" id="UP000265000">
    <property type="component" value="Unplaced"/>
</dbReference>
<dbReference type="SUPFAM" id="SSF81321">
    <property type="entry name" value="Family A G protein-coupled receptor-like"/>
    <property type="match status" value="1"/>
</dbReference>
<dbReference type="GO" id="GO:0060326">
    <property type="term" value="P:cell chemotaxis"/>
    <property type="evidence" value="ECO:0007669"/>
    <property type="project" value="TreeGrafter"/>
</dbReference>
<evidence type="ECO:0000256" key="7">
    <source>
        <dbReference type="ARBA" id="ARBA00023170"/>
    </source>
</evidence>